<comment type="caution">
    <text evidence="14">The sequence shown here is derived from an EMBL/GenBank/DDBJ whole genome shotgun (WGS) entry which is preliminary data.</text>
</comment>
<dbReference type="EMBL" id="MQWA01000001">
    <property type="protein sequence ID" value="PQJ29503.1"/>
    <property type="molecule type" value="Genomic_DNA"/>
</dbReference>
<gene>
    <name evidence="12" type="primary">moaA</name>
    <name evidence="14" type="ORF">BSZ32_14045</name>
</gene>
<keyword evidence="7 12" id="KW-0411">Iron-sulfur</keyword>
<dbReference type="SFLD" id="SFLDS00029">
    <property type="entry name" value="Radical_SAM"/>
    <property type="match status" value="1"/>
</dbReference>
<accession>A0A2S7U5P5</accession>
<dbReference type="InterPro" id="IPR050105">
    <property type="entry name" value="MoCo_biosynth_MoaA/MoaC"/>
</dbReference>
<keyword evidence="6 12" id="KW-0408">Iron</keyword>
<evidence type="ECO:0000256" key="9">
    <source>
        <dbReference type="ARBA" id="ARBA00023150"/>
    </source>
</evidence>
<feature type="binding site" evidence="12">
    <location>
        <position position="195"/>
    </location>
    <ligand>
        <name>S-adenosyl-L-methionine</name>
        <dbReference type="ChEBI" id="CHEBI:59789"/>
    </ligand>
</feature>
<feature type="binding site" evidence="12">
    <location>
        <position position="29"/>
    </location>
    <ligand>
        <name>[4Fe-4S] cluster</name>
        <dbReference type="ChEBI" id="CHEBI:49883"/>
        <label>1</label>
        <note>4Fe-4S-S-AdoMet</note>
    </ligand>
</feature>
<dbReference type="PANTHER" id="PTHR22960">
    <property type="entry name" value="MOLYBDOPTERIN COFACTOR SYNTHESIS PROTEIN A"/>
    <property type="match status" value="1"/>
</dbReference>
<comment type="similarity">
    <text evidence="12">Belongs to the radical SAM superfamily. MoaA family.</text>
</comment>
<dbReference type="SFLD" id="SFLDG01067">
    <property type="entry name" value="SPASM/twitch_domain_containing"/>
    <property type="match status" value="1"/>
</dbReference>
<dbReference type="Proteomes" id="UP000239907">
    <property type="component" value="Unassembled WGS sequence"/>
</dbReference>
<keyword evidence="2 12" id="KW-0004">4Fe-4S</keyword>
<feature type="binding site" evidence="12">
    <location>
        <position position="100"/>
    </location>
    <ligand>
        <name>GTP</name>
        <dbReference type="ChEBI" id="CHEBI:37565"/>
    </ligand>
</feature>
<dbReference type="GO" id="GO:0061799">
    <property type="term" value="F:cyclic pyranopterin monophosphate synthase activity"/>
    <property type="evidence" value="ECO:0007669"/>
    <property type="project" value="TreeGrafter"/>
</dbReference>
<dbReference type="GO" id="GO:0046872">
    <property type="term" value="F:metal ion binding"/>
    <property type="evidence" value="ECO:0007669"/>
    <property type="project" value="UniProtKB-KW"/>
</dbReference>
<dbReference type="EC" id="4.1.99.22" evidence="1 12"/>
<dbReference type="RefSeq" id="WP_105044001.1">
    <property type="nucleotide sequence ID" value="NZ_MQWA01000001.1"/>
</dbReference>
<dbReference type="InterPro" id="IPR010505">
    <property type="entry name" value="MoaA_twitch"/>
</dbReference>
<feature type="binding site" evidence="12">
    <location>
        <begin position="265"/>
        <end position="267"/>
    </location>
    <ligand>
        <name>GTP</name>
        <dbReference type="ChEBI" id="CHEBI:37565"/>
    </ligand>
</feature>
<feature type="binding site" evidence="12">
    <location>
        <position position="26"/>
    </location>
    <ligand>
        <name>[4Fe-4S] cluster</name>
        <dbReference type="ChEBI" id="CHEBI:49883"/>
        <label>1</label>
        <note>4Fe-4S-S-AdoMet</note>
    </ligand>
</feature>
<keyword evidence="8 12" id="KW-0342">GTP-binding</keyword>
<dbReference type="NCBIfam" id="TIGR02666">
    <property type="entry name" value="moaA"/>
    <property type="match status" value="1"/>
</dbReference>
<comment type="function">
    <text evidence="12">Catalyzes the cyclization of GTP to (8S)-3',8-cyclo-7,8-dihydroguanosine 5'-triphosphate.</text>
</comment>
<dbReference type="GO" id="GO:1904047">
    <property type="term" value="F:S-adenosyl-L-methionine binding"/>
    <property type="evidence" value="ECO:0007669"/>
    <property type="project" value="UniProtKB-UniRule"/>
</dbReference>
<reference evidence="14 15" key="1">
    <citation type="submission" date="2016-12" db="EMBL/GenBank/DDBJ databases">
        <title>Study of bacterial adaptation to deep sea.</title>
        <authorList>
            <person name="Song J."/>
            <person name="Yoshizawa S."/>
            <person name="Kogure K."/>
        </authorList>
    </citation>
    <scope>NUCLEOTIDE SEQUENCE [LARGE SCALE GENOMIC DNA]</scope>
    <source>
        <strain evidence="14 15">SAORIC-165</strain>
    </source>
</reference>
<evidence type="ECO:0000256" key="5">
    <source>
        <dbReference type="ARBA" id="ARBA00022741"/>
    </source>
</evidence>
<dbReference type="Gene3D" id="3.20.20.70">
    <property type="entry name" value="Aldolase class I"/>
    <property type="match status" value="1"/>
</dbReference>
<feature type="binding site" evidence="12">
    <location>
        <position position="277"/>
    </location>
    <ligand>
        <name>[4Fe-4S] cluster</name>
        <dbReference type="ChEBI" id="CHEBI:49883"/>
        <label>2</label>
        <note>4Fe-4S-substrate</note>
    </ligand>
</feature>
<dbReference type="UniPathway" id="UPA00344"/>
<dbReference type="SUPFAM" id="SSF102114">
    <property type="entry name" value="Radical SAM enzymes"/>
    <property type="match status" value="1"/>
</dbReference>
<organism evidence="14 15">
    <name type="scientific">Rubritalea profundi</name>
    <dbReference type="NCBI Taxonomy" id="1658618"/>
    <lineage>
        <taxon>Bacteria</taxon>
        <taxon>Pseudomonadati</taxon>
        <taxon>Verrucomicrobiota</taxon>
        <taxon>Verrucomicrobiia</taxon>
        <taxon>Verrucomicrobiales</taxon>
        <taxon>Rubritaleaceae</taxon>
        <taxon>Rubritalea</taxon>
    </lineage>
</organism>
<dbReference type="InterPro" id="IPR040064">
    <property type="entry name" value="MoaA-like"/>
</dbReference>
<dbReference type="InterPro" id="IPR013483">
    <property type="entry name" value="MoaA"/>
</dbReference>
<evidence type="ECO:0000256" key="7">
    <source>
        <dbReference type="ARBA" id="ARBA00023014"/>
    </source>
</evidence>
<dbReference type="Pfam" id="PF06463">
    <property type="entry name" value="Mob_synth_C"/>
    <property type="match status" value="1"/>
</dbReference>
<evidence type="ECO:0000256" key="1">
    <source>
        <dbReference type="ARBA" id="ARBA00012167"/>
    </source>
</evidence>
<keyword evidence="15" id="KW-1185">Reference proteome</keyword>
<evidence type="ECO:0000259" key="13">
    <source>
        <dbReference type="PROSITE" id="PS51918"/>
    </source>
</evidence>
<keyword evidence="4 12" id="KW-0479">Metal-binding</keyword>
<evidence type="ECO:0000256" key="2">
    <source>
        <dbReference type="ARBA" id="ARBA00022485"/>
    </source>
</evidence>
<evidence type="ECO:0000256" key="4">
    <source>
        <dbReference type="ARBA" id="ARBA00022723"/>
    </source>
</evidence>
<feature type="binding site" evidence="12">
    <location>
        <position position="28"/>
    </location>
    <ligand>
        <name>S-adenosyl-L-methionine</name>
        <dbReference type="ChEBI" id="CHEBI:59789"/>
    </ligand>
</feature>
<evidence type="ECO:0000256" key="3">
    <source>
        <dbReference type="ARBA" id="ARBA00022691"/>
    </source>
</evidence>
<keyword evidence="5 12" id="KW-0547">Nucleotide-binding</keyword>
<feature type="binding site" evidence="12">
    <location>
        <position position="15"/>
    </location>
    <ligand>
        <name>GTP</name>
        <dbReference type="ChEBI" id="CHEBI:37565"/>
    </ligand>
</feature>
<dbReference type="SMART" id="SM00729">
    <property type="entry name" value="Elp3"/>
    <property type="match status" value="1"/>
</dbReference>
<evidence type="ECO:0000256" key="10">
    <source>
        <dbReference type="ARBA" id="ARBA00023239"/>
    </source>
</evidence>
<comment type="subunit">
    <text evidence="12">Monomer and homodimer.</text>
</comment>
<dbReference type="PANTHER" id="PTHR22960:SF0">
    <property type="entry name" value="MOLYBDENUM COFACTOR BIOSYNTHESIS PROTEIN 1"/>
    <property type="match status" value="1"/>
</dbReference>
<dbReference type="SFLD" id="SFLDG01383">
    <property type="entry name" value="cyclic_pyranopterin_phosphate"/>
    <property type="match status" value="1"/>
</dbReference>
<sequence length="335" mass="37124">MSSTDTLQRPLRDLRISVTDRCNFRCRYCMPAEIFDKNYSFLPREEILRFGEIETLARSFVSLGVRKLRLTGGEPLMRRDLDVLVGKLAAIEGVDDIAMTTNGSLLARNAQKLADAGLHRVTVSLDSLDNAIFGKMNGVGAKADRVIEGIDAALAAGLGVKLNAVVQKGINESELLPLAQFAYERNISIRYIEFMDTGNTNGWKHEEVVPSQKVLELLQESFPLVSVADAAIGETARRYHIEGRAGFEVGFISSVTKPFCRDCNRIRLSADGHLYTCLFAQSGYDIKSSLREGETPEQLMSRISSLWGVRDDRYSELRSEGMAPVAKKEMSYLGG</sequence>
<dbReference type="InterPro" id="IPR006638">
    <property type="entry name" value="Elp3/MiaA/NifB-like_rSAM"/>
</dbReference>
<dbReference type="OrthoDB" id="9763993at2"/>
<proteinExistence type="inferred from homology"/>
<dbReference type="Pfam" id="PF04055">
    <property type="entry name" value="Radical_SAM"/>
    <property type="match status" value="1"/>
</dbReference>
<dbReference type="CDD" id="cd21117">
    <property type="entry name" value="Twitch_MoaA"/>
    <property type="match status" value="1"/>
</dbReference>
<keyword evidence="10 12" id="KW-0456">Lyase</keyword>
<dbReference type="PROSITE" id="PS51918">
    <property type="entry name" value="RADICAL_SAM"/>
    <property type="match status" value="1"/>
</dbReference>
<dbReference type="InterPro" id="IPR000385">
    <property type="entry name" value="MoaA_NifB_PqqE_Fe-S-bd_CS"/>
</dbReference>
<dbReference type="InterPro" id="IPR013785">
    <property type="entry name" value="Aldolase_TIM"/>
</dbReference>
<evidence type="ECO:0000256" key="11">
    <source>
        <dbReference type="ARBA" id="ARBA00048697"/>
    </source>
</evidence>
<name>A0A2S7U5P5_9BACT</name>
<comment type="catalytic activity">
    <reaction evidence="11 12">
        <text>GTP + AH2 + S-adenosyl-L-methionine = (8S)-3',8-cyclo-7,8-dihydroguanosine 5'-triphosphate + 5'-deoxyadenosine + L-methionine + A + H(+)</text>
        <dbReference type="Rhea" id="RHEA:49576"/>
        <dbReference type="ChEBI" id="CHEBI:13193"/>
        <dbReference type="ChEBI" id="CHEBI:15378"/>
        <dbReference type="ChEBI" id="CHEBI:17319"/>
        <dbReference type="ChEBI" id="CHEBI:17499"/>
        <dbReference type="ChEBI" id="CHEBI:37565"/>
        <dbReference type="ChEBI" id="CHEBI:57844"/>
        <dbReference type="ChEBI" id="CHEBI:59789"/>
        <dbReference type="ChEBI" id="CHEBI:131766"/>
        <dbReference type="EC" id="4.1.99.22"/>
    </reaction>
</comment>
<evidence type="ECO:0000256" key="6">
    <source>
        <dbReference type="ARBA" id="ARBA00023004"/>
    </source>
</evidence>
<feature type="binding site" evidence="12">
    <location>
        <position position="161"/>
    </location>
    <ligand>
        <name>GTP</name>
        <dbReference type="ChEBI" id="CHEBI:37565"/>
    </ligand>
</feature>
<dbReference type="GO" id="GO:0006777">
    <property type="term" value="P:Mo-molybdopterin cofactor biosynthetic process"/>
    <property type="evidence" value="ECO:0007669"/>
    <property type="project" value="UniProtKB-UniRule"/>
</dbReference>
<dbReference type="GO" id="GO:0005525">
    <property type="term" value="F:GTP binding"/>
    <property type="evidence" value="ECO:0007669"/>
    <property type="project" value="UniProtKB-UniRule"/>
</dbReference>
<dbReference type="AlphaFoldDB" id="A0A2S7U5P5"/>
<evidence type="ECO:0000256" key="12">
    <source>
        <dbReference type="HAMAP-Rule" id="MF_01225"/>
    </source>
</evidence>
<feature type="binding site" evidence="12">
    <location>
        <position position="263"/>
    </location>
    <ligand>
        <name>[4Fe-4S] cluster</name>
        <dbReference type="ChEBI" id="CHEBI:49883"/>
        <label>2</label>
        <note>4Fe-4S-substrate</note>
    </ligand>
</feature>
<feature type="binding site" evidence="12">
    <location>
        <position position="22"/>
    </location>
    <ligand>
        <name>[4Fe-4S] cluster</name>
        <dbReference type="ChEBI" id="CHEBI:49883"/>
        <label>1</label>
        <note>4Fe-4S-S-AdoMet</note>
    </ligand>
</feature>
<feature type="domain" description="Radical SAM core" evidence="13">
    <location>
        <begin position="6"/>
        <end position="228"/>
    </location>
</feature>
<evidence type="ECO:0000256" key="8">
    <source>
        <dbReference type="ARBA" id="ARBA00023134"/>
    </source>
</evidence>
<dbReference type="PROSITE" id="PS01305">
    <property type="entry name" value="MOAA_NIFB_PQQE"/>
    <property type="match status" value="1"/>
</dbReference>
<dbReference type="GO" id="GO:0061798">
    <property type="term" value="F:GTP 3',8'-cyclase activity"/>
    <property type="evidence" value="ECO:0007669"/>
    <property type="project" value="UniProtKB-UniRule"/>
</dbReference>
<keyword evidence="9 12" id="KW-0501">Molybdenum cofactor biosynthesis</keyword>
<dbReference type="InterPro" id="IPR007197">
    <property type="entry name" value="rSAM"/>
</dbReference>
<evidence type="ECO:0000313" key="14">
    <source>
        <dbReference type="EMBL" id="PQJ29503.1"/>
    </source>
</evidence>
<dbReference type="HAMAP" id="MF_01225_B">
    <property type="entry name" value="MoaA_B"/>
    <property type="match status" value="1"/>
</dbReference>
<protein>
    <recommendedName>
        <fullName evidence="1 12">GTP 3',8-cyclase</fullName>
        <ecNumber evidence="1 12">4.1.99.22</ecNumber>
    </recommendedName>
    <alternativeName>
        <fullName evidence="12">Molybdenum cofactor biosynthesis protein A</fullName>
    </alternativeName>
</protein>
<feature type="binding site" evidence="12">
    <location>
        <position position="124"/>
    </location>
    <ligand>
        <name>S-adenosyl-L-methionine</name>
        <dbReference type="ChEBI" id="CHEBI:59789"/>
    </ligand>
</feature>
<evidence type="ECO:0000313" key="15">
    <source>
        <dbReference type="Proteomes" id="UP000239907"/>
    </source>
</evidence>
<feature type="binding site" evidence="12">
    <location>
        <position position="260"/>
    </location>
    <ligand>
        <name>[4Fe-4S] cluster</name>
        <dbReference type="ChEBI" id="CHEBI:49883"/>
        <label>2</label>
        <note>4Fe-4S-substrate</note>
    </ligand>
</feature>
<feature type="binding site" evidence="12">
    <location>
        <position position="73"/>
    </location>
    <ligand>
        <name>S-adenosyl-L-methionine</name>
        <dbReference type="ChEBI" id="CHEBI:59789"/>
    </ligand>
</feature>
<keyword evidence="3 12" id="KW-0949">S-adenosyl-L-methionine</keyword>
<dbReference type="CDD" id="cd01335">
    <property type="entry name" value="Radical_SAM"/>
    <property type="match status" value="1"/>
</dbReference>
<dbReference type="GO" id="GO:0051539">
    <property type="term" value="F:4 iron, 4 sulfur cluster binding"/>
    <property type="evidence" value="ECO:0007669"/>
    <property type="project" value="UniProtKB-UniRule"/>
</dbReference>
<comment type="cofactor">
    <cofactor evidence="12">
        <name>[4Fe-4S] cluster</name>
        <dbReference type="ChEBI" id="CHEBI:49883"/>
    </cofactor>
    <text evidence="12">Binds 2 [4Fe-4S] clusters. Binds 1 [4Fe-4S] cluster coordinated with 3 cysteines and an exchangeable S-adenosyl-L-methionine and 1 [4Fe-4S] cluster coordinated with 3 cysteines and the GTP-derived substrate.</text>
</comment>
<comment type="pathway">
    <text evidence="12">Cofactor biosynthesis; molybdopterin biosynthesis.</text>
</comment>
<feature type="binding site" evidence="12">
    <location>
        <position position="69"/>
    </location>
    <ligand>
        <name>GTP</name>
        <dbReference type="ChEBI" id="CHEBI:37565"/>
    </ligand>
</feature>
<dbReference type="InterPro" id="IPR058240">
    <property type="entry name" value="rSAM_sf"/>
</dbReference>
<dbReference type="SFLD" id="SFLDG01386">
    <property type="entry name" value="main_SPASM_domain-containing"/>
    <property type="match status" value="1"/>
</dbReference>